<reference evidence="3" key="1">
    <citation type="submission" date="2012-12" db="EMBL/GenBank/DDBJ databases">
        <authorList>
            <person name="Hellsten U."/>
            <person name="Grimwood J."/>
            <person name="Chapman J.A."/>
            <person name="Shapiro H."/>
            <person name="Aerts A."/>
            <person name="Otillar R.P."/>
            <person name="Terry A.Y."/>
            <person name="Boore J.L."/>
            <person name="Simakov O."/>
            <person name="Marletaz F."/>
            <person name="Cho S.-J."/>
            <person name="Edsinger-Gonzales E."/>
            <person name="Havlak P."/>
            <person name="Kuo D.-H."/>
            <person name="Larsson T."/>
            <person name="Lv J."/>
            <person name="Arendt D."/>
            <person name="Savage R."/>
            <person name="Osoegawa K."/>
            <person name="de Jong P."/>
            <person name="Lindberg D.R."/>
            <person name="Seaver E.C."/>
            <person name="Weisblat D.A."/>
            <person name="Putnam N.H."/>
            <person name="Grigoriev I.V."/>
            <person name="Rokhsar D.S."/>
        </authorList>
    </citation>
    <scope>NUCLEOTIDE SEQUENCE</scope>
    <source>
        <strain evidence="3">I ESC-2004</strain>
    </source>
</reference>
<sequence>MGPVMYIGRETSFKGKRLFDILCRLKNFGVGRIVYRNTFHERYPEPSYYVVKKVFPNMNDPIGDVAYTDIYVFPSGEGTGDLVGIPLNELSLQHGLEAGITGQIKRLQLPSAVWRHVHQANVVLTKKAHNVLHMDKQLTKGTLVAQAIFRGEDKGERVVRAGFKNDWRLVPRHEEEEFLSREHKPLPVNIVPKQCEFPPLFEHFLLKDMQYHKMDTSVKPMLPLIVKQGIDNRAIYESEIESLEEQLGA</sequence>
<evidence type="ECO:0000313" key="3">
    <source>
        <dbReference type="Proteomes" id="UP000014760"/>
    </source>
</evidence>
<dbReference type="HOGENOM" id="CLU_1116663_0_0_1"/>
<dbReference type="EMBL" id="KB310448">
    <property type="protein sequence ID" value="ELT91549.1"/>
    <property type="molecule type" value="Genomic_DNA"/>
</dbReference>
<dbReference type="AlphaFoldDB" id="R7TCU1"/>
<dbReference type="EMBL" id="AMQN01013747">
    <property type="status" value="NOT_ANNOTATED_CDS"/>
    <property type="molecule type" value="Genomic_DNA"/>
</dbReference>
<dbReference type="Pfam" id="PF16053">
    <property type="entry name" value="MRP-S34"/>
    <property type="match status" value="2"/>
</dbReference>
<proteinExistence type="predicted"/>
<evidence type="ECO:0000313" key="2">
    <source>
        <dbReference type="EnsemblMetazoa" id="CapteP223404"/>
    </source>
</evidence>
<dbReference type="OrthoDB" id="16434at2759"/>
<keyword evidence="3" id="KW-1185">Reference proteome</keyword>
<dbReference type="STRING" id="283909.R7TCU1"/>
<dbReference type="InterPro" id="IPR032053">
    <property type="entry name" value="Ribosomal_mS34"/>
</dbReference>
<dbReference type="Proteomes" id="UP000014760">
    <property type="component" value="Unassembled WGS sequence"/>
</dbReference>
<reference evidence="1 3" key="2">
    <citation type="journal article" date="2013" name="Nature">
        <title>Insights into bilaterian evolution from three spiralian genomes.</title>
        <authorList>
            <person name="Simakov O."/>
            <person name="Marletaz F."/>
            <person name="Cho S.J."/>
            <person name="Edsinger-Gonzales E."/>
            <person name="Havlak P."/>
            <person name="Hellsten U."/>
            <person name="Kuo D.H."/>
            <person name="Larsson T."/>
            <person name="Lv J."/>
            <person name="Arendt D."/>
            <person name="Savage R."/>
            <person name="Osoegawa K."/>
            <person name="de Jong P."/>
            <person name="Grimwood J."/>
            <person name="Chapman J.A."/>
            <person name="Shapiro H."/>
            <person name="Aerts A."/>
            <person name="Otillar R.P."/>
            <person name="Terry A.Y."/>
            <person name="Boore J.L."/>
            <person name="Grigoriev I.V."/>
            <person name="Lindberg D.R."/>
            <person name="Seaver E.C."/>
            <person name="Weisblat D.A."/>
            <person name="Putnam N.H."/>
            <person name="Rokhsar D.S."/>
        </authorList>
    </citation>
    <scope>NUCLEOTIDE SEQUENCE</scope>
    <source>
        <strain evidence="1 3">I ESC-2004</strain>
    </source>
</reference>
<dbReference type="FunCoup" id="R7TCU1">
    <property type="interactions" value="235"/>
</dbReference>
<organism evidence="1">
    <name type="scientific">Capitella teleta</name>
    <name type="common">Polychaete worm</name>
    <dbReference type="NCBI Taxonomy" id="283909"/>
    <lineage>
        <taxon>Eukaryota</taxon>
        <taxon>Metazoa</taxon>
        <taxon>Spiralia</taxon>
        <taxon>Lophotrochozoa</taxon>
        <taxon>Annelida</taxon>
        <taxon>Polychaeta</taxon>
        <taxon>Sedentaria</taxon>
        <taxon>Scolecida</taxon>
        <taxon>Capitellidae</taxon>
        <taxon>Capitella</taxon>
    </lineage>
</organism>
<gene>
    <name evidence="1" type="ORF">CAPTEDRAFT_223404</name>
</gene>
<dbReference type="EnsemblMetazoa" id="CapteT223404">
    <property type="protein sequence ID" value="CapteP223404"/>
    <property type="gene ID" value="CapteG223404"/>
</dbReference>
<name>R7TCU1_CAPTE</name>
<accession>R7TCU1</accession>
<dbReference type="OMA" id="HMEQQFK"/>
<dbReference type="PANTHER" id="PTHR28589">
    <property type="entry name" value="28S RIBOSOMAL PROTEIN S34, MITOCHONDRIAL"/>
    <property type="match status" value="1"/>
</dbReference>
<reference evidence="2" key="3">
    <citation type="submission" date="2015-06" db="UniProtKB">
        <authorList>
            <consortium name="EnsemblMetazoa"/>
        </authorList>
    </citation>
    <scope>IDENTIFICATION</scope>
</reference>
<dbReference type="GO" id="GO:0003735">
    <property type="term" value="F:structural constituent of ribosome"/>
    <property type="evidence" value="ECO:0007669"/>
    <property type="project" value="InterPro"/>
</dbReference>
<protein>
    <submittedName>
        <fullName evidence="1 2">Uncharacterized protein</fullName>
    </submittedName>
</protein>
<dbReference type="GO" id="GO:0005739">
    <property type="term" value="C:mitochondrion"/>
    <property type="evidence" value="ECO:0007669"/>
    <property type="project" value="InterPro"/>
</dbReference>
<evidence type="ECO:0000313" key="1">
    <source>
        <dbReference type="EMBL" id="ELT91549.1"/>
    </source>
</evidence>
<dbReference type="PANTHER" id="PTHR28589:SF1">
    <property type="entry name" value="SMALL RIBOSOMAL SUBUNIT PROTEIN MS34"/>
    <property type="match status" value="1"/>
</dbReference>